<dbReference type="InterPro" id="IPR004540">
    <property type="entry name" value="Transl_elong_EFG/EF2"/>
</dbReference>
<name>A0A0J6WYG6_9FIRM</name>
<dbReference type="GO" id="GO:0003924">
    <property type="term" value="F:GTPase activity"/>
    <property type="evidence" value="ECO:0007669"/>
    <property type="project" value="InterPro"/>
</dbReference>
<dbReference type="InterPro" id="IPR035647">
    <property type="entry name" value="EFG_III/V"/>
</dbReference>
<dbReference type="Gene3D" id="3.40.50.300">
    <property type="entry name" value="P-loop containing nucleotide triphosphate hydrolases"/>
    <property type="match status" value="1"/>
</dbReference>
<keyword evidence="7" id="KW-0648">Protein biosynthesis</keyword>
<evidence type="ECO:0000313" key="8">
    <source>
        <dbReference type="Proteomes" id="UP000036503"/>
    </source>
</evidence>
<dbReference type="OrthoDB" id="9804431at2"/>
<accession>A0A0J6WYG6</accession>
<evidence type="ECO:0000313" key="7">
    <source>
        <dbReference type="EMBL" id="KMO87689.1"/>
    </source>
</evidence>
<dbReference type="Pfam" id="PF22042">
    <property type="entry name" value="EF-G_D2"/>
    <property type="match status" value="1"/>
</dbReference>
<dbReference type="Pfam" id="PF00009">
    <property type="entry name" value="GTP_EFTU"/>
    <property type="match status" value="1"/>
</dbReference>
<dbReference type="CDD" id="cd04170">
    <property type="entry name" value="EF-G_bact"/>
    <property type="match status" value="1"/>
</dbReference>
<comment type="caution">
    <text evidence="7">The sequence shown here is derived from an EMBL/GenBank/DDBJ whole genome shotgun (WGS) entry which is preliminary data.</text>
</comment>
<reference evidence="7 8" key="1">
    <citation type="submission" date="2015-06" db="EMBL/GenBank/DDBJ databases">
        <title>Draft genome sequence of beer spoilage bacterium Megasphaera cerevisiae type strain 20462.</title>
        <authorList>
            <person name="Kutumbaka K."/>
            <person name="Pasmowitz J."/>
            <person name="Mategko J."/>
            <person name="Reyes D."/>
            <person name="Friedrich A."/>
            <person name="Han S."/>
            <person name="Martens-Habbena W."/>
            <person name="Neal-McKinney J."/>
            <person name="Janagama H.K."/>
            <person name="Nadala C."/>
            <person name="Samadpour M."/>
        </authorList>
    </citation>
    <scope>NUCLEOTIDE SEQUENCE [LARGE SCALE GENOMIC DNA]</scope>
    <source>
        <strain evidence="7 8">DSM 20462</strain>
    </source>
</reference>
<dbReference type="InterPro" id="IPR005225">
    <property type="entry name" value="Small_GTP-bd"/>
</dbReference>
<keyword evidence="4" id="KW-0342">GTP-binding</keyword>
<dbReference type="Pfam" id="PF14492">
    <property type="entry name" value="EFG_III"/>
    <property type="match status" value="1"/>
</dbReference>
<dbReference type="InParanoid" id="A0A0J6WYG6"/>
<dbReference type="InterPro" id="IPR047872">
    <property type="entry name" value="EFG_IV"/>
</dbReference>
<dbReference type="InterPro" id="IPR009000">
    <property type="entry name" value="Transl_B-barrel_sf"/>
</dbReference>
<dbReference type="PRINTS" id="PR00315">
    <property type="entry name" value="ELONGATNFCT"/>
</dbReference>
<evidence type="ECO:0000256" key="1">
    <source>
        <dbReference type="ARBA" id="ARBA00005870"/>
    </source>
</evidence>
<dbReference type="Pfam" id="PF00679">
    <property type="entry name" value="EFG_C"/>
    <property type="match status" value="1"/>
</dbReference>
<dbReference type="RefSeq" id="WP_048512909.1">
    <property type="nucleotide sequence ID" value="NZ_FUXD01000013.1"/>
</dbReference>
<dbReference type="InterPro" id="IPR014721">
    <property type="entry name" value="Ribsml_uS5_D2-typ_fold_subgr"/>
</dbReference>
<dbReference type="InterPro" id="IPR020568">
    <property type="entry name" value="Ribosomal_Su5_D2-typ_SF"/>
</dbReference>
<dbReference type="SUPFAM" id="SSF52540">
    <property type="entry name" value="P-loop containing nucleoside triphosphate hydrolases"/>
    <property type="match status" value="1"/>
</dbReference>
<dbReference type="STRING" id="39029.BSR42_07400"/>
<dbReference type="SMART" id="SM00838">
    <property type="entry name" value="EFG_C"/>
    <property type="match status" value="1"/>
</dbReference>
<dbReference type="Pfam" id="PF03764">
    <property type="entry name" value="EFG_IV"/>
    <property type="match status" value="1"/>
</dbReference>
<organism evidence="7 8">
    <name type="scientific">Megasphaera cerevisiae DSM 20462</name>
    <dbReference type="NCBI Taxonomy" id="1122219"/>
    <lineage>
        <taxon>Bacteria</taxon>
        <taxon>Bacillati</taxon>
        <taxon>Bacillota</taxon>
        <taxon>Negativicutes</taxon>
        <taxon>Veillonellales</taxon>
        <taxon>Veillonellaceae</taxon>
        <taxon>Megasphaera</taxon>
    </lineage>
</organism>
<feature type="domain" description="Tr-type G" evidence="6">
    <location>
        <begin position="7"/>
        <end position="280"/>
    </location>
</feature>
<evidence type="ECO:0000256" key="2">
    <source>
        <dbReference type="ARBA" id="ARBA00017872"/>
    </source>
</evidence>
<dbReference type="GO" id="GO:0003746">
    <property type="term" value="F:translation elongation factor activity"/>
    <property type="evidence" value="ECO:0007669"/>
    <property type="project" value="UniProtKB-UniRule"/>
</dbReference>
<dbReference type="InterPro" id="IPR000795">
    <property type="entry name" value="T_Tr_GTP-bd_dom"/>
</dbReference>
<sequence>MKEYTSDKIRNVAILSHDGAGKTAVVESLLLACGAVDAVGVGKDNKHIMDYEPEEIKRNVTIQLGIAPCEWEGYKLNFLDTPGYSEFCGEVRAALRASDGILLVVSAESGVEMDTERAWDYGVELKLPRMVYVNKMDADHADFFGCLEKMRSVFGKSIMPLQIPIGEGKDFRGIIDVCKMLAWEWKNGTCEEIKVPPEYMSKAREVREMCMEAAAEGDDELLEKYLNGEELTLEELRKGLKQGMLTGRVCPVMCGSAVYHIGTTELLRRIITYMPDASQKVMIGTDQKGGEPVMVYPNKPFTGFVFKTLIDPFAGKLSYIRVFSGTLKEGDKLYNATQEREEKLGKLLTLVGKDPVPVSQAIAGDIVVLPKLQNARTGDTLATPEFSILYDSIRFPNPLHTVAMVPEKKGEEEKLMNALSRISEEDPTCQVEKDAEGKQIIVRCMGDVHLEHIMNKMERKYGIKGVLEDIYIPYRETIRGTATVEGKHKKQSGGHGQYGHVFLKIEPLVTKEDFEFVDAVFGGVVPRQYIPAVEKGVRETLEKGLIAGFPMIHIKVTLTDGSYHPVDSSEMAFKVAASLALKKGVPEAKPVLLEPIYNVDVVVPEEFMGDVMGDFSGRRGRILGMEHHRNRKGIIVVRAQVPFSEMKGYVTALRSMTQGKGTFNMVFADYEEVPAKLMSEIVSKAQDAKKE</sequence>
<dbReference type="CDD" id="cd03713">
    <property type="entry name" value="EFG_mtEFG_C"/>
    <property type="match status" value="1"/>
</dbReference>
<dbReference type="Gene3D" id="3.30.70.240">
    <property type="match status" value="1"/>
</dbReference>
<keyword evidence="3" id="KW-0547">Nucleotide-binding</keyword>
<dbReference type="PANTHER" id="PTHR43261:SF6">
    <property type="entry name" value="ELONGATION FACTOR G-LIKE PROTEIN"/>
    <property type="match status" value="1"/>
</dbReference>
<dbReference type="InterPro" id="IPR053905">
    <property type="entry name" value="EF-G-like_DII"/>
</dbReference>
<dbReference type="Gene3D" id="2.40.30.10">
    <property type="entry name" value="Translation factors"/>
    <property type="match status" value="1"/>
</dbReference>
<evidence type="ECO:0000256" key="5">
    <source>
        <dbReference type="NCBIfam" id="TIGR00484"/>
    </source>
</evidence>
<dbReference type="InterPro" id="IPR005517">
    <property type="entry name" value="Transl_elong_EFG/EF2_IV"/>
</dbReference>
<dbReference type="Gene3D" id="3.30.230.10">
    <property type="match status" value="1"/>
</dbReference>
<dbReference type="NCBIfam" id="NF009891">
    <property type="entry name" value="PRK13351.1-1"/>
    <property type="match status" value="1"/>
</dbReference>
<dbReference type="NCBIfam" id="TIGR00231">
    <property type="entry name" value="small_GTP"/>
    <property type="match status" value="1"/>
</dbReference>
<dbReference type="SUPFAM" id="SSF50447">
    <property type="entry name" value="Translation proteins"/>
    <property type="match status" value="1"/>
</dbReference>
<dbReference type="SUPFAM" id="SSF54980">
    <property type="entry name" value="EF-G C-terminal domain-like"/>
    <property type="match status" value="2"/>
</dbReference>
<dbReference type="NCBIfam" id="TIGR00484">
    <property type="entry name" value="EF-G"/>
    <property type="match status" value="1"/>
</dbReference>
<dbReference type="GO" id="GO:0032790">
    <property type="term" value="P:ribosome disassembly"/>
    <property type="evidence" value="ECO:0007669"/>
    <property type="project" value="TreeGrafter"/>
</dbReference>
<dbReference type="FunFam" id="3.30.70.240:FF:000001">
    <property type="entry name" value="Elongation factor G"/>
    <property type="match status" value="1"/>
</dbReference>
<dbReference type="InterPro" id="IPR027417">
    <property type="entry name" value="P-loop_NTPase"/>
</dbReference>
<dbReference type="PANTHER" id="PTHR43261">
    <property type="entry name" value="TRANSLATION ELONGATION FACTOR G-RELATED"/>
    <property type="match status" value="1"/>
</dbReference>
<dbReference type="PATRIC" id="fig|1122219.3.peg.154"/>
<dbReference type="AlphaFoldDB" id="A0A0J6WYG6"/>
<dbReference type="CDD" id="cd04088">
    <property type="entry name" value="EFG_mtEFG_II"/>
    <property type="match status" value="1"/>
</dbReference>
<dbReference type="InterPro" id="IPR000640">
    <property type="entry name" value="EFG_V-like"/>
</dbReference>
<keyword evidence="8" id="KW-1185">Reference proteome</keyword>
<comment type="similarity">
    <text evidence="1">Belongs to the TRAFAC class translation factor GTPase superfamily. Classic translation factor GTPase family. EF-G/EF-2 subfamily.</text>
</comment>
<evidence type="ECO:0000259" key="6">
    <source>
        <dbReference type="PROSITE" id="PS51722"/>
    </source>
</evidence>
<keyword evidence="7" id="KW-0251">Elongation factor</keyword>
<evidence type="ECO:0000256" key="4">
    <source>
        <dbReference type="ARBA" id="ARBA00023134"/>
    </source>
</evidence>
<dbReference type="PROSITE" id="PS51722">
    <property type="entry name" value="G_TR_2"/>
    <property type="match status" value="1"/>
</dbReference>
<dbReference type="InterPro" id="IPR035649">
    <property type="entry name" value="EFG_V"/>
</dbReference>
<dbReference type="GO" id="GO:0005525">
    <property type="term" value="F:GTP binding"/>
    <property type="evidence" value="ECO:0007669"/>
    <property type="project" value="UniProtKB-UniRule"/>
</dbReference>
<dbReference type="NCBIfam" id="NF009381">
    <property type="entry name" value="PRK12740.1-5"/>
    <property type="match status" value="1"/>
</dbReference>
<evidence type="ECO:0000256" key="3">
    <source>
        <dbReference type="ARBA" id="ARBA00022741"/>
    </source>
</evidence>
<dbReference type="NCBIfam" id="NF009379">
    <property type="entry name" value="PRK12740.1-3"/>
    <property type="match status" value="1"/>
</dbReference>
<dbReference type="Gene3D" id="3.30.70.870">
    <property type="entry name" value="Elongation Factor G (Translational Gtpase), domain 3"/>
    <property type="match status" value="1"/>
</dbReference>
<protein>
    <recommendedName>
        <fullName evidence="2 5">Elongation factor G</fullName>
    </recommendedName>
</protein>
<proteinExistence type="inferred from homology"/>
<dbReference type="FunFam" id="3.30.230.10:FF:000003">
    <property type="entry name" value="Elongation factor G"/>
    <property type="match status" value="1"/>
</dbReference>
<dbReference type="SMART" id="SM00889">
    <property type="entry name" value="EFG_IV"/>
    <property type="match status" value="1"/>
</dbReference>
<dbReference type="CDD" id="cd01434">
    <property type="entry name" value="EFG_mtEFG1_IV"/>
    <property type="match status" value="1"/>
</dbReference>
<dbReference type="InterPro" id="IPR041095">
    <property type="entry name" value="EFG_II"/>
</dbReference>
<dbReference type="SUPFAM" id="SSF54211">
    <property type="entry name" value="Ribosomal protein S5 domain 2-like"/>
    <property type="match status" value="1"/>
</dbReference>
<gene>
    <name evidence="7" type="primary">fusA</name>
    <name evidence="7" type="ORF">AB840_00705</name>
</gene>
<dbReference type="EMBL" id="LEKT01000002">
    <property type="protein sequence ID" value="KMO87689.1"/>
    <property type="molecule type" value="Genomic_DNA"/>
</dbReference>
<dbReference type="Proteomes" id="UP000036503">
    <property type="component" value="Unassembled WGS sequence"/>
</dbReference>